<accession>A0AAD7KS75</accession>
<dbReference type="Pfam" id="PF02519">
    <property type="entry name" value="Auxin_inducible"/>
    <property type="match status" value="1"/>
</dbReference>
<protein>
    <submittedName>
        <fullName evidence="2">Auxin-responsive protein</fullName>
    </submittedName>
</protein>
<evidence type="ECO:0000313" key="2">
    <source>
        <dbReference type="EMBL" id="KAJ7944779.1"/>
    </source>
</evidence>
<keyword evidence="3" id="KW-1185">Reference proteome</keyword>
<evidence type="ECO:0000313" key="3">
    <source>
        <dbReference type="Proteomes" id="UP001163823"/>
    </source>
</evidence>
<dbReference type="PANTHER" id="PTHR31374:SF304">
    <property type="entry name" value="OS04G0537100 PROTEIN"/>
    <property type="match status" value="1"/>
</dbReference>
<reference evidence="2" key="1">
    <citation type="journal article" date="2023" name="Science">
        <title>Elucidation of the pathway for biosynthesis of saponin adjuvants from the soapbark tree.</title>
        <authorList>
            <person name="Reed J."/>
            <person name="Orme A."/>
            <person name="El-Demerdash A."/>
            <person name="Owen C."/>
            <person name="Martin L.B.B."/>
            <person name="Misra R.C."/>
            <person name="Kikuchi S."/>
            <person name="Rejzek M."/>
            <person name="Martin A.C."/>
            <person name="Harkess A."/>
            <person name="Leebens-Mack J."/>
            <person name="Louveau T."/>
            <person name="Stephenson M.J."/>
            <person name="Osbourn A."/>
        </authorList>
    </citation>
    <scope>NUCLEOTIDE SEQUENCE</scope>
    <source>
        <strain evidence="2">S10</strain>
    </source>
</reference>
<evidence type="ECO:0000256" key="1">
    <source>
        <dbReference type="ARBA" id="ARBA00006974"/>
    </source>
</evidence>
<dbReference type="KEGG" id="qsa:O6P43_034122"/>
<organism evidence="2 3">
    <name type="scientific">Quillaja saponaria</name>
    <name type="common">Soap bark tree</name>
    <dbReference type="NCBI Taxonomy" id="32244"/>
    <lineage>
        <taxon>Eukaryota</taxon>
        <taxon>Viridiplantae</taxon>
        <taxon>Streptophyta</taxon>
        <taxon>Embryophyta</taxon>
        <taxon>Tracheophyta</taxon>
        <taxon>Spermatophyta</taxon>
        <taxon>Magnoliopsida</taxon>
        <taxon>eudicotyledons</taxon>
        <taxon>Gunneridae</taxon>
        <taxon>Pentapetalae</taxon>
        <taxon>rosids</taxon>
        <taxon>fabids</taxon>
        <taxon>Fabales</taxon>
        <taxon>Quillajaceae</taxon>
        <taxon>Quillaja</taxon>
    </lineage>
</organism>
<dbReference type="GO" id="GO:0009733">
    <property type="term" value="P:response to auxin"/>
    <property type="evidence" value="ECO:0007669"/>
    <property type="project" value="InterPro"/>
</dbReference>
<dbReference type="AlphaFoldDB" id="A0AAD7KS75"/>
<dbReference type="InterPro" id="IPR003676">
    <property type="entry name" value="SAUR_fam"/>
</dbReference>
<dbReference type="PANTHER" id="PTHR31374">
    <property type="entry name" value="AUXIN-INDUCED PROTEIN-LIKE-RELATED"/>
    <property type="match status" value="1"/>
</dbReference>
<dbReference type="Proteomes" id="UP001163823">
    <property type="component" value="Chromosome 14"/>
</dbReference>
<name>A0AAD7KS75_QUISA</name>
<dbReference type="EMBL" id="JARAOO010000014">
    <property type="protein sequence ID" value="KAJ7944779.1"/>
    <property type="molecule type" value="Genomic_DNA"/>
</dbReference>
<proteinExistence type="inferred from homology"/>
<gene>
    <name evidence="2" type="ORF">O6P43_034122</name>
</gene>
<comment type="caution">
    <text evidence="2">The sequence shown here is derived from an EMBL/GenBank/DDBJ whole genome shotgun (WGS) entry which is preliminary data.</text>
</comment>
<sequence length="175" mass="20172">MRKLRGGLRVGRKLVVNVLKWVIRPRRKPNYCYRRLGPPTLNFNPVSKIFNWAKDIHYGAKRLRLPLPYSEPEYIRVGRDPIESKAEELPPKGYSAVYVGESDDDTHRVLVPVRYFNHPLFGELLQEAEKVRGFNHPGGITIPCGISDFEKVQTRIAAARRRILPATTWQFPEAP</sequence>
<comment type="similarity">
    <text evidence="1">Belongs to the ARG7 family.</text>
</comment>